<dbReference type="Proteomes" id="UP000198908">
    <property type="component" value="Unassembled WGS sequence"/>
</dbReference>
<dbReference type="CDD" id="cd19138">
    <property type="entry name" value="AKR_YeaE"/>
    <property type="match status" value="1"/>
</dbReference>
<dbReference type="AlphaFoldDB" id="A0A1G6K9Z7"/>
<dbReference type="InterPro" id="IPR036812">
    <property type="entry name" value="NAD(P)_OxRdtase_dom_sf"/>
</dbReference>
<dbReference type="InterPro" id="IPR020471">
    <property type="entry name" value="AKR"/>
</dbReference>
<organism evidence="2 3">
    <name type="scientific">Paraburkholderia lycopersici</name>
    <dbReference type="NCBI Taxonomy" id="416944"/>
    <lineage>
        <taxon>Bacteria</taxon>
        <taxon>Pseudomonadati</taxon>
        <taxon>Pseudomonadota</taxon>
        <taxon>Betaproteobacteria</taxon>
        <taxon>Burkholderiales</taxon>
        <taxon>Burkholderiaceae</taxon>
        <taxon>Paraburkholderia</taxon>
    </lineage>
</organism>
<sequence length="281" mass="30472">MTTDIATVALPDGERIPKLGQGTWEMGERGAHRAAEIAALREGVALGMTLVDTAEMYGDGATERLVGEALQGLRDEVFLVSKVYPHNAGSSGVVRACEASLKRLGTDRLDLYLLHWRGGVPLAETVEGFGALVRAGKIRHWGVSNFDTDDMEELFATPGGDACATNQILYNVARRGPEFDLLPWSAAHRMPAMAYSPVDHARLPKRSPLDDIAHAHGVSVYRVAMAWVLGRSGVCAIPKAARVEHVRDNRAALDLVLGADECASLDAWFKPPRAKRPLEML</sequence>
<name>A0A1G6K9Z7_9BURK</name>
<evidence type="ECO:0000259" key="1">
    <source>
        <dbReference type="Pfam" id="PF00248"/>
    </source>
</evidence>
<reference evidence="3" key="1">
    <citation type="submission" date="2016-09" db="EMBL/GenBank/DDBJ databases">
        <authorList>
            <person name="Varghese N."/>
            <person name="Submissions S."/>
        </authorList>
    </citation>
    <scope>NUCLEOTIDE SEQUENCE [LARGE SCALE GENOMIC DNA]</scope>
    <source>
        <strain evidence="3">TNe-862</strain>
    </source>
</reference>
<dbReference type="PRINTS" id="PR00069">
    <property type="entry name" value="ALDKETRDTASE"/>
</dbReference>
<dbReference type="STRING" id="416944.SAMN05421548_105148"/>
<dbReference type="Gene3D" id="3.20.20.100">
    <property type="entry name" value="NADP-dependent oxidoreductase domain"/>
    <property type="match status" value="1"/>
</dbReference>
<dbReference type="PANTHER" id="PTHR43638:SF3">
    <property type="entry name" value="ALDEHYDE REDUCTASE"/>
    <property type="match status" value="1"/>
</dbReference>
<keyword evidence="3" id="KW-1185">Reference proteome</keyword>
<feature type="domain" description="NADP-dependent oxidoreductase" evidence="1">
    <location>
        <begin position="18"/>
        <end position="267"/>
    </location>
</feature>
<dbReference type="SUPFAM" id="SSF51430">
    <property type="entry name" value="NAD(P)-linked oxidoreductase"/>
    <property type="match status" value="1"/>
</dbReference>
<evidence type="ECO:0000313" key="3">
    <source>
        <dbReference type="Proteomes" id="UP000198908"/>
    </source>
</evidence>
<dbReference type="OrthoDB" id="9772407at2"/>
<dbReference type="RefSeq" id="WP_091996326.1">
    <property type="nucleotide sequence ID" value="NZ_FMYQ01000005.1"/>
</dbReference>
<evidence type="ECO:0000313" key="2">
    <source>
        <dbReference type="EMBL" id="SDC27763.1"/>
    </source>
</evidence>
<accession>A0A1G6K9Z7</accession>
<dbReference type="Pfam" id="PF00248">
    <property type="entry name" value="Aldo_ket_red"/>
    <property type="match status" value="1"/>
</dbReference>
<proteinExistence type="predicted"/>
<dbReference type="PANTHER" id="PTHR43638">
    <property type="entry name" value="OXIDOREDUCTASE, ALDO/KETO REDUCTASE FAMILY PROTEIN"/>
    <property type="match status" value="1"/>
</dbReference>
<gene>
    <name evidence="2" type="ORF">SAMN05421548_105148</name>
</gene>
<protein>
    <submittedName>
        <fullName evidence="2">Aldo/keto reductase</fullName>
    </submittedName>
</protein>
<dbReference type="InterPro" id="IPR023210">
    <property type="entry name" value="NADP_OxRdtase_dom"/>
</dbReference>
<dbReference type="GO" id="GO:0016491">
    <property type="term" value="F:oxidoreductase activity"/>
    <property type="evidence" value="ECO:0007669"/>
    <property type="project" value="InterPro"/>
</dbReference>
<dbReference type="EMBL" id="FMYQ01000005">
    <property type="protein sequence ID" value="SDC27763.1"/>
    <property type="molecule type" value="Genomic_DNA"/>
</dbReference>